<comment type="miscellaneous">
    <text evidence="1">The sequence shown here is derived from an EMBL/GenBank/DDBJ third party annotation (TPA) entry.</text>
</comment>
<reference evidence="1" key="1">
    <citation type="journal article" date="2006" name="BMC Evol. Biol.">
        <title>SmTRC1, a novel Schistosoma mansoni DNA transposon, discloses new families of animal and fungi transposons belonging to the CACTA superfamily.</title>
        <authorList>
            <person name="DeMarco R."/>
            <person name="Venancio T.M."/>
            <person name="Verjovski-Almeida S."/>
        </authorList>
    </citation>
    <scope>NUCLEOTIDE SEQUENCE</scope>
</reference>
<proteinExistence type="predicted"/>
<dbReference type="InterPro" id="IPR004242">
    <property type="entry name" value="Transposase_21"/>
</dbReference>
<protein>
    <submittedName>
        <fullName evidence="1">Transposase domain-containing protein</fullName>
    </submittedName>
</protein>
<name>A0JPS2_RHIOR</name>
<dbReference type="Pfam" id="PF02992">
    <property type="entry name" value="Transposase_21"/>
    <property type="match status" value="1"/>
</dbReference>
<dbReference type="EMBL" id="BN000954">
    <property type="protein sequence ID" value="CAK26785.1"/>
    <property type="molecule type" value="Genomic_DNA"/>
</dbReference>
<organism evidence="1">
    <name type="scientific">Rhizopus oryzae</name>
    <name type="common">Mucormycosis agent</name>
    <name type="synonym">Rhizopus arrhizus var. delemar</name>
    <dbReference type="NCBI Taxonomy" id="64495"/>
    <lineage>
        <taxon>Eukaryota</taxon>
        <taxon>Fungi</taxon>
        <taxon>Fungi incertae sedis</taxon>
        <taxon>Mucoromycota</taxon>
        <taxon>Mucoromycotina</taxon>
        <taxon>Mucoromycetes</taxon>
        <taxon>Mucorales</taxon>
        <taxon>Mucorineae</taxon>
        <taxon>Rhizopodaceae</taxon>
        <taxon>Rhizopus</taxon>
    </lineage>
</organism>
<dbReference type="PANTHER" id="PTHR46579">
    <property type="entry name" value="F5/8 TYPE C DOMAIN-CONTAINING PROTEIN-RELATED"/>
    <property type="match status" value="1"/>
</dbReference>
<sequence length="800" mass="91828">MECMNVVLLFTNMKYRFPVEATTLLFSSELLKRCYDGVTQYSVCKGCHRLYRLNENGRSTVTVCRKCDESLIIGGTSNSHLPKMLFEYNSIVSTLKKFMCRPGFVDSLLKRKSRPQQQNLMLDVYDGNVWKQFGSVNGGLPFVQQSDYNIMLTINMDWFQPFVGTQHSSGGIYLTIQNLARDERNLKENVICVGLLPGPKEPSGAEINNYLSPLVDELFVLFDEGVLMDVLVDGALKKERVRAALTMVACDLPAARKLCGFTAGNSNCACHKCLKQFGSLDGDMMRRDFRNFDMASWIPRTNYTHRQAAMEWYQQLNETSKSRHANLHGTKYSELLRLRYFDPVMFTVVDPMHNLYLGTAKKMMMIWRTTIKNRRLMLTNDDMKKMVAEARNIQLPVGYDSSSLIRKVTTGEIGFSHLKADEWKVWVTFMSKVLLLGKLDRQYYQHWLKFVDANILIASPSITTEDVEEAHRLLISFCSEMEGLYGAKNISINMHLHAHLKEGIMNYGPVYGYWVFNFERYNGDIKNFNTNRKGNIESTYLKQFLYSIHSVDYLRELNVSTSSLGYSSLSKLTAKTKKNQKIENLKKNMQPFIQNHLESYNVNVYISLALPNNINLTTGSEALPLSTIASMNLVSITSLIDDMCIHECISTFYQDVYQTNQIYVPGEIIKFKKINLLGQSYKSAACSSPRGSYLCSFFPGPNQSYILRPGQVQFFFCHILEMDNKEVIHTFAFVRWYKPTPHTFNTHRANGLETWSDEFEEISSSCVLPVQRIYRPVGVMKWLEQEKVNVIIPMSRKITG</sequence>
<evidence type="ECO:0000313" key="1">
    <source>
        <dbReference type="EMBL" id="CAK26785.1"/>
    </source>
</evidence>
<dbReference type="PANTHER" id="PTHR46579:SF2">
    <property type="entry name" value="C2H2-TYPE DOMAIN-CONTAINING PROTEIN"/>
    <property type="match status" value="1"/>
</dbReference>
<dbReference type="AlphaFoldDB" id="A0JPS2"/>
<accession>A0JPS2</accession>